<reference evidence="2" key="1">
    <citation type="submission" date="2020-12" db="EMBL/GenBank/DDBJ databases">
        <title>The genome sequence of Inhella sp. 4Y17.</title>
        <authorList>
            <person name="Liu Y."/>
        </authorList>
    </citation>
    <scope>NUCLEOTIDE SEQUENCE</scope>
    <source>
        <strain evidence="2">4Y10</strain>
    </source>
</reference>
<keyword evidence="3" id="KW-1185">Reference proteome</keyword>
<accession>A0A931NDA5</accession>
<evidence type="ECO:0000313" key="3">
    <source>
        <dbReference type="Proteomes" id="UP000620139"/>
    </source>
</evidence>
<dbReference type="Proteomes" id="UP000620139">
    <property type="component" value="Unassembled WGS sequence"/>
</dbReference>
<proteinExistence type="predicted"/>
<keyword evidence="1" id="KW-0732">Signal</keyword>
<dbReference type="AlphaFoldDB" id="A0A931NDA5"/>
<protein>
    <recommendedName>
        <fullName evidence="4">Solute-binding protein family 3/N-terminal domain-containing protein</fullName>
    </recommendedName>
</protein>
<feature type="signal peptide" evidence="1">
    <location>
        <begin position="1"/>
        <end position="24"/>
    </location>
</feature>
<evidence type="ECO:0008006" key="4">
    <source>
        <dbReference type="Google" id="ProtNLM"/>
    </source>
</evidence>
<name>A0A931NDA5_9BURK</name>
<gene>
    <name evidence="2" type="ORF">I7X43_04145</name>
</gene>
<feature type="chain" id="PRO_5037427725" description="Solute-binding protein family 3/N-terminal domain-containing protein" evidence="1">
    <location>
        <begin position="25"/>
        <end position="263"/>
    </location>
</feature>
<dbReference type="EMBL" id="JAEDAL010000001">
    <property type="protein sequence ID" value="MBH9552035.1"/>
    <property type="molecule type" value="Genomic_DNA"/>
</dbReference>
<evidence type="ECO:0000256" key="1">
    <source>
        <dbReference type="SAM" id="SignalP"/>
    </source>
</evidence>
<dbReference type="SUPFAM" id="SSF53850">
    <property type="entry name" value="Periplasmic binding protein-like II"/>
    <property type="match status" value="1"/>
</dbReference>
<dbReference type="RefSeq" id="WP_198099619.1">
    <property type="nucleotide sequence ID" value="NZ_JAEDAL010000001.1"/>
</dbReference>
<organism evidence="2 3">
    <name type="scientific">Inhella gelatinilytica</name>
    <dbReference type="NCBI Taxonomy" id="2795030"/>
    <lineage>
        <taxon>Bacteria</taxon>
        <taxon>Pseudomonadati</taxon>
        <taxon>Pseudomonadota</taxon>
        <taxon>Betaproteobacteria</taxon>
        <taxon>Burkholderiales</taxon>
        <taxon>Sphaerotilaceae</taxon>
        <taxon>Inhella</taxon>
    </lineage>
</organism>
<sequence>MRLRFRHGWVLCLSLIGLLLPVAAQPCPPDLRIGFNEKDSPPYLLGVGASFAQPAGLLVEWTQQALQDFKCQGARLSRAPVRRLALDVETGALHFVMGFAHTPERARTMRFPLTPSGALNELRLLGEVNVHLFVLQQAPAAQWDGRALTPPTATVGVVGGAIDENLARARQWPLDVGLNYSANLKKLRQGRVAALLAPELTLSPADLQAEPRVAPVGPPLWRSLYFAPANAAFYAQHPAFVEAFWLRLCELAQPHRHTPSACG</sequence>
<comment type="caution">
    <text evidence="2">The sequence shown here is derived from an EMBL/GenBank/DDBJ whole genome shotgun (WGS) entry which is preliminary data.</text>
</comment>
<evidence type="ECO:0000313" key="2">
    <source>
        <dbReference type="EMBL" id="MBH9552035.1"/>
    </source>
</evidence>